<dbReference type="GO" id="GO:0006402">
    <property type="term" value="P:mRNA catabolic process"/>
    <property type="evidence" value="ECO:0007669"/>
    <property type="project" value="TreeGrafter"/>
</dbReference>
<dbReference type="InterPro" id="IPR011067">
    <property type="entry name" value="Plasmid_toxin/cell-grow_inhib"/>
</dbReference>
<proteinExistence type="predicted"/>
<sequence>MVMAVKSQNKPYIPERGDLVWTDFDPAAGHEQMGRRPALVLSPAVFNKKILLALVAPVTSRVRGHGFEVAVAGNKISGVVLCHQIKMIDFVERGWQFAEKAPKSVVSEALAKVKVIVTE</sequence>
<keyword evidence="2" id="KW-1185">Reference proteome</keyword>
<dbReference type="SUPFAM" id="SSF50118">
    <property type="entry name" value="Cell growth inhibitor/plasmid maintenance toxic component"/>
    <property type="match status" value="1"/>
</dbReference>
<evidence type="ECO:0000313" key="1">
    <source>
        <dbReference type="EMBL" id="EMS79599.1"/>
    </source>
</evidence>
<comment type="caution">
    <text evidence="1">The sequence shown here is derived from an EMBL/GenBank/DDBJ whole genome shotgun (WGS) entry which is preliminary data.</text>
</comment>
<dbReference type="PANTHER" id="PTHR33988:SF3">
    <property type="entry name" value="ENDORIBONUCLEASE TOXIN CHPB-RELATED"/>
    <property type="match status" value="1"/>
</dbReference>
<dbReference type="GO" id="GO:0003677">
    <property type="term" value="F:DNA binding"/>
    <property type="evidence" value="ECO:0007669"/>
    <property type="project" value="InterPro"/>
</dbReference>
<dbReference type="PANTHER" id="PTHR33988">
    <property type="entry name" value="ENDORIBONUCLEASE MAZF-RELATED"/>
    <property type="match status" value="1"/>
</dbReference>
<dbReference type="GO" id="GO:0016075">
    <property type="term" value="P:rRNA catabolic process"/>
    <property type="evidence" value="ECO:0007669"/>
    <property type="project" value="TreeGrafter"/>
</dbReference>
<evidence type="ECO:0000313" key="2">
    <source>
        <dbReference type="Proteomes" id="UP000014216"/>
    </source>
</evidence>
<protein>
    <submittedName>
        <fullName evidence="1">Transcriptional modulator of MazE/toxin, MazF</fullName>
    </submittedName>
</protein>
<dbReference type="GO" id="GO:0004521">
    <property type="term" value="F:RNA endonuclease activity"/>
    <property type="evidence" value="ECO:0007669"/>
    <property type="project" value="TreeGrafter"/>
</dbReference>
<reference evidence="1 2" key="1">
    <citation type="journal article" date="2013" name="Genome Announc.">
        <title>Draft Genome Sequence of Desulfotignum phosphitoxidans DSM 13687 Strain FiPS-3.</title>
        <authorList>
            <person name="Poehlein A."/>
            <person name="Daniel R."/>
            <person name="Simeonova D.D."/>
        </authorList>
    </citation>
    <scope>NUCLEOTIDE SEQUENCE [LARGE SCALE GENOMIC DNA]</scope>
    <source>
        <strain evidence="1 2">DSM 13687</strain>
    </source>
</reference>
<dbReference type="Pfam" id="PF02452">
    <property type="entry name" value="PemK_toxin"/>
    <property type="match status" value="1"/>
</dbReference>
<dbReference type="PATRIC" id="fig|1286635.3.peg.2185"/>
<dbReference type="InterPro" id="IPR003477">
    <property type="entry name" value="PemK-like"/>
</dbReference>
<dbReference type="AlphaFoldDB" id="S0G2A5"/>
<dbReference type="EMBL" id="APJX01000004">
    <property type="protein sequence ID" value="EMS79599.1"/>
    <property type="molecule type" value="Genomic_DNA"/>
</dbReference>
<organism evidence="1 2">
    <name type="scientific">Desulfotignum phosphitoxidans DSM 13687</name>
    <dbReference type="NCBI Taxonomy" id="1286635"/>
    <lineage>
        <taxon>Bacteria</taxon>
        <taxon>Pseudomonadati</taxon>
        <taxon>Thermodesulfobacteriota</taxon>
        <taxon>Desulfobacteria</taxon>
        <taxon>Desulfobacterales</taxon>
        <taxon>Desulfobacteraceae</taxon>
        <taxon>Desulfotignum</taxon>
    </lineage>
</organism>
<gene>
    <name evidence="1" type="ORF">Dpo_4c01480</name>
</gene>
<name>S0G2A5_9BACT</name>
<dbReference type="Gene3D" id="2.30.30.110">
    <property type="match status" value="1"/>
</dbReference>
<accession>S0G2A5</accession>
<dbReference type="Proteomes" id="UP000014216">
    <property type="component" value="Unassembled WGS sequence"/>
</dbReference>